<keyword evidence="3" id="KW-1185">Reference proteome</keyword>
<feature type="region of interest" description="Disordered" evidence="1">
    <location>
        <begin position="120"/>
        <end position="154"/>
    </location>
</feature>
<organism evidence="2 3">
    <name type="scientific">Trichodelitschia bisporula</name>
    <dbReference type="NCBI Taxonomy" id="703511"/>
    <lineage>
        <taxon>Eukaryota</taxon>
        <taxon>Fungi</taxon>
        <taxon>Dikarya</taxon>
        <taxon>Ascomycota</taxon>
        <taxon>Pezizomycotina</taxon>
        <taxon>Dothideomycetes</taxon>
        <taxon>Dothideomycetes incertae sedis</taxon>
        <taxon>Phaeotrichales</taxon>
        <taxon>Phaeotrichaceae</taxon>
        <taxon>Trichodelitschia</taxon>
    </lineage>
</organism>
<gene>
    <name evidence="2" type="ORF">EJ06DRAFT_303439</name>
</gene>
<evidence type="ECO:0000313" key="2">
    <source>
        <dbReference type="EMBL" id="KAF2404039.1"/>
    </source>
</evidence>
<evidence type="ECO:0000313" key="3">
    <source>
        <dbReference type="Proteomes" id="UP000799640"/>
    </source>
</evidence>
<evidence type="ECO:0000256" key="1">
    <source>
        <dbReference type="SAM" id="MobiDB-lite"/>
    </source>
</evidence>
<sequence>MRYHRMANSVGTPSPVARTRPLRCTVCQAARPRNLQRLLHGTVRQPQSVQHAIATLHQPLSASLTLHRPPLALKSIPHNAQNPSLLQSQLILITAPRPCHLKCANAGPLSGRRAILISHRRRASHCPDSSSPLVDHSHPSTEPHGKGFINQPGL</sequence>
<name>A0A6G1I7J5_9PEZI</name>
<proteinExistence type="predicted"/>
<dbReference type="EMBL" id="ML996689">
    <property type="protein sequence ID" value="KAF2404039.1"/>
    <property type="molecule type" value="Genomic_DNA"/>
</dbReference>
<reference evidence="2" key="1">
    <citation type="journal article" date="2020" name="Stud. Mycol.">
        <title>101 Dothideomycetes genomes: a test case for predicting lifestyles and emergence of pathogens.</title>
        <authorList>
            <person name="Haridas S."/>
            <person name="Albert R."/>
            <person name="Binder M."/>
            <person name="Bloem J."/>
            <person name="Labutti K."/>
            <person name="Salamov A."/>
            <person name="Andreopoulos B."/>
            <person name="Baker S."/>
            <person name="Barry K."/>
            <person name="Bills G."/>
            <person name="Bluhm B."/>
            <person name="Cannon C."/>
            <person name="Castanera R."/>
            <person name="Culley D."/>
            <person name="Daum C."/>
            <person name="Ezra D."/>
            <person name="Gonzalez J."/>
            <person name="Henrissat B."/>
            <person name="Kuo A."/>
            <person name="Liang C."/>
            <person name="Lipzen A."/>
            <person name="Lutzoni F."/>
            <person name="Magnuson J."/>
            <person name="Mondo S."/>
            <person name="Nolan M."/>
            <person name="Ohm R."/>
            <person name="Pangilinan J."/>
            <person name="Park H.-J."/>
            <person name="Ramirez L."/>
            <person name="Alfaro M."/>
            <person name="Sun H."/>
            <person name="Tritt A."/>
            <person name="Yoshinaga Y."/>
            <person name="Zwiers L.-H."/>
            <person name="Turgeon B."/>
            <person name="Goodwin S."/>
            <person name="Spatafora J."/>
            <person name="Crous P."/>
            <person name="Grigoriev I."/>
        </authorList>
    </citation>
    <scope>NUCLEOTIDE SEQUENCE</scope>
    <source>
        <strain evidence="2">CBS 262.69</strain>
    </source>
</reference>
<accession>A0A6G1I7J5</accession>
<dbReference type="Proteomes" id="UP000799640">
    <property type="component" value="Unassembled WGS sequence"/>
</dbReference>
<dbReference type="AlphaFoldDB" id="A0A6G1I7J5"/>
<protein>
    <submittedName>
        <fullName evidence="2">Uncharacterized protein</fullName>
    </submittedName>
</protein>
<feature type="compositionally biased region" description="Basic and acidic residues" evidence="1">
    <location>
        <begin position="135"/>
        <end position="145"/>
    </location>
</feature>